<reference evidence="1 2" key="1">
    <citation type="journal article" date="2018" name="Science">
        <title>The opium poppy genome and morphinan production.</title>
        <authorList>
            <person name="Guo L."/>
            <person name="Winzer T."/>
            <person name="Yang X."/>
            <person name="Li Y."/>
            <person name="Ning Z."/>
            <person name="He Z."/>
            <person name="Teodor R."/>
            <person name="Lu Y."/>
            <person name="Bowser T.A."/>
            <person name="Graham I.A."/>
            <person name="Ye K."/>
        </authorList>
    </citation>
    <scope>NUCLEOTIDE SEQUENCE [LARGE SCALE GENOMIC DNA]</scope>
    <source>
        <strain evidence="2">cv. HN1</strain>
        <tissue evidence="1">Leaves</tissue>
    </source>
</reference>
<dbReference type="STRING" id="3469.A0A4Y7IYG1"/>
<dbReference type="Gramene" id="RZC52538">
    <property type="protein sequence ID" value="RZC52538"/>
    <property type="gene ID" value="C5167_020966"/>
</dbReference>
<dbReference type="EMBL" id="CM010716">
    <property type="protein sequence ID" value="RZC52538.1"/>
    <property type="molecule type" value="Genomic_DNA"/>
</dbReference>
<name>A0A4Y7IYG1_PAPSO</name>
<gene>
    <name evidence="1" type="ORF">C5167_020966</name>
</gene>
<dbReference type="InterPro" id="IPR015943">
    <property type="entry name" value="WD40/YVTN_repeat-like_dom_sf"/>
</dbReference>
<evidence type="ECO:0000313" key="1">
    <source>
        <dbReference type="EMBL" id="RZC52538.1"/>
    </source>
</evidence>
<organism evidence="1 2">
    <name type="scientific">Papaver somniferum</name>
    <name type="common">Opium poppy</name>
    <dbReference type="NCBI Taxonomy" id="3469"/>
    <lineage>
        <taxon>Eukaryota</taxon>
        <taxon>Viridiplantae</taxon>
        <taxon>Streptophyta</taxon>
        <taxon>Embryophyta</taxon>
        <taxon>Tracheophyta</taxon>
        <taxon>Spermatophyta</taxon>
        <taxon>Magnoliopsida</taxon>
        <taxon>Ranunculales</taxon>
        <taxon>Papaveraceae</taxon>
        <taxon>Papaveroideae</taxon>
        <taxon>Papaver</taxon>
    </lineage>
</organism>
<accession>A0A4Y7IYG1</accession>
<dbReference type="Proteomes" id="UP000316621">
    <property type="component" value="Chromosome 2"/>
</dbReference>
<sequence length="133" mass="14607">MLSMSSSALPIKRVIDFLFYEFIHEFCVIGVSVENVLKIVYQTLASFRIRLVNRCFATIAGHVGKVTTAGFIPDGRQLASGSGDITDFFLGCPFIGGHKFFGISLMVGSLWLYMQGWFSKAGGLAKMRLACLP</sequence>
<protein>
    <submittedName>
        <fullName evidence="1">Uncharacterized protein</fullName>
    </submittedName>
</protein>
<evidence type="ECO:0000313" key="2">
    <source>
        <dbReference type="Proteomes" id="UP000316621"/>
    </source>
</evidence>
<proteinExistence type="predicted"/>
<keyword evidence="2" id="KW-1185">Reference proteome</keyword>
<dbReference type="Gene3D" id="2.130.10.10">
    <property type="entry name" value="YVTN repeat-like/Quinoprotein amine dehydrogenase"/>
    <property type="match status" value="1"/>
</dbReference>
<dbReference type="AlphaFoldDB" id="A0A4Y7IYG1"/>